<name>A0AA40FZI7_9HYME</name>
<keyword evidence="3" id="KW-1185">Reference proteome</keyword>
<evidence type="ECO:0000256" key="1">
    <source>
        <dbReference type="SAM" id="MobiDB-lite"/>
    </source>
</evidence>
<evidence type="ECO:0000313" key="3">
    <source>
        <dbReference type="Proteomes" id="UP001177670"/>
    </source>
</evidence>
<reference evidence="2" key="1">
    <citation type="submission" date="2021-10" db="EMBL/GenBank/DDBJ databases">
        <title>Melipona bicolor Genome sequencing and assembly.</title>
        <authorList>
            <person name="Araujo N.S."/>
            <person name="Arias M.C."/>
        </authorList>
    </citation>
    <scope>NUCLEOTIDE SEQUENCE</scope>
    <source>
        <strain evidence="2">USP_2M_L1-L4_2017</strain>
        <tissue evidence="2">Whole body</tissue>
    </source>
</reference>
<dbReference type="EMBL" id="JAHYIQ010000011">
    <property type="protein sequence ID" value="KAK1128136.1"/>
    <property type="molecule type" value="Genomic_DNA"/>
</dbReference>
<protein>
    <submittedName>
        <fullName evidence="2">Uncharacterized protein</fullName>
    </submittedName>
</protein>
<feature type="region of interest" description="Disordered" evidence="1">
    <location>
        <begin position="136"/>
        <end position="191"/>
    </location>
</feature>
<evidence type="ECO:0000313" key="2">
    <source>
        <dbReference type="EMBL" id="KAK1128136.1"/>
    </source>
</evidence>
<accession>A0AA40FZI7</accession>
<organism evidence="2 3">
    <name type="scientific">Melipona bicolor</name>
    <dbReference type="NCBI Taxonomy" id="60889"/>
    <lineage>
        <taxon>Eukaryota</taxon>
        <taxon>Metazoa</taxon>
        <taxon>Ecdysozoa</taxon>
        <taxon>Arthropoda</taxon>
        <taxon>Hexapoda</taxon>
        <taxon>Insecta</taxon>
        <taxon>Pterygota</taxon>
        <taxon>Neoptera</taxon>
        <taxon>Endopterygota</taxon>
        <taxon>Hymenoptera</taxon>
        <taxon>Apocrita</taxon>
        <taxon>Aculeata</taxon>
        <taxon>Apoidea</taxon>
        <taxon>Anthophila</taxon>
        <taxon>Apidae</taxon>
        <taxon>Melipona</taxon>
    </lineage>
</organism>
<gene>
    <name evidence="2" type="ORF">K0M31_003621</name>
</gene>
<dbReference type="AlphaFoldDB" id="A0AA40FZI7"/>
<proteinExistence type="predicted"/>
<comment type="caution">
    <text evidence="2">The sequence shown here is derived from an EMBL/GenBank/DDBJ whole genome shotgun (WGS) entry which is preliminary data.</text>
</comment>
<dbReference type="Proteomes" id="UP001177670">
    <property type="component" value="Unassembled WGS sequence"/>
</dbReference>
<sequence>MAIGLRALPLQAPPRRAFGIFAKTRATDAAPICRQMKAAEPNRLVPLSHGRFQEGNKEKSRGFRQKFVDKTTRHRVAACSMPTSPGLTDWLTGWLRFVQLANCRSFDRKRPISIVYGASRGEPSMSGRLALSLSSTRLSAPQRGSLPRCREEPVKTGGIGEKGDGWNEGDDGERFGKGAAATRAETPPRLG</sequence>